<accession>A0AAV1LT78</accession>
<dbReference type="Proteomes" id="UP001314205">
    <property type="component" value="Unassembled WGS sequence"/>
</dbReference>
<dbReference type="AlphaFoldDB" id="A0AAV1LT78"/>
<reference evidence="2 3" key="1">
    <citation type="submission" date="2023-11" db="EMBL/GenBank/DDBJ databases">
        <authorList>
            <person name="Hedman E."/>
            <person name="Englund M."/>
            <person name="Stromberg M."/>
            <person name="Nyberg Akerstrom W."/>
            <person name="Nylinder S."/>
            <person name="Jareborg N."/>
            <person name="Kallberg Y."/>
            <person name="Kronander E."/>
        </authorList>
    </citation>
    <scope>NUCLEOTIDE SEQUENCE [LARGE SCALE GENOMIC DNA]</scope>
</reference>
<keyword evidence="3" id="KW-1185">Reference proteome</keyword>
<dbReference type="GO" id="GO:0006644">
    <property type="term" value="P:phospholipid metabolic process"/>
    <property type="evidence" value="ECO:0007669"/>
    <property type="project" value="InterPro"/>
</dbReference>
<comment type="caution">
    <text evidence="2">The sequence shown here is derived from an EMBL/GenBank/DDBJ whole genome shotgun (WGS) entry which is preliminary data.</text>
</comment>
<dbReference type="GO" id="GO:0005198">
    <property type="term" value="F:structural molecule activity"/>
    <property type="evidence" value="ECO:0007669"/>
    <property type="project" value="InterPro"/>
</dbReference>
<dbReference type="Gene3D" id="1.20.90.10">
    <property type="entry name" value="Phospholipase A2 domain"/>
    <property type="match status" value="1"/>
</dbReference>
<gene>
    <name evidence="2" type="ORF">PARMNEM_LOCUS17595</name>
</gene>
<dbReference type="InterPro" id="IPR036444">
    <property type="entry name" value="PLipase_A2_dom_sf"/>
</dbReference>
<dbReference type="GO" id="GO:0004623">
    <property type="term" value="F:phospholipase A2 activity"/>
    <property type="evidence" value="ECO:0007669"/>
    <property type="project" value="InterPro"/>
</dbReference>
<sequence>MMCIGKSSLLNWLINNLPFELHLPGYNYCGPSTNLIEKLSRGVKGIKKLDEYCREHDIAYHKYSNLKDRHKADLVLSKMAKTREIAPDANLGEKLAAKIVSKAMQSKIKTGAGLNNGNSNKMSPRKLGNEFKNKFKNIITKTKRRMQKLKPKCKKAAIELAIAAARELVDNSVIKLSRIIPIPKTGGVLPLIPIFAGLSATGALAGGAAGILKTINEIKIAKKQFAELKRHNEKIEALCIGNGLRFKPHKNGFGIFVSKEIKN</sequence>
<protein>
    <recommendedName>
        <fullName evidence="1">Phospholipase A2-like domain-containing protein</fullName>
    </recommendedName>
</protein>
<dbReference type="EMBL" id="CAVLGL010000104">
    <property type="protein sequence ID" value="CAK1598628.1"/>
    <property type="molecule type" value="Genomic_DNA"/>
</dbReference>
<dbReference type="Pfam" id="PF08398">
    <property type="entry name" value="Phospholip_A2_4"/>
    <property type="match status" value="1"/>
</dbReference>
<name>A0AAV1LT78_9NEOP</name>
<evidence type="ECO:0000313" key="2">
    <source>
        <dbReference type="EMBL" id="CAK1598628.1"/>
    </source>
</evidence>
<feature type="domain" description="Phospholipase A2-like" evidence="1">
    <location>
        <begin position="20"/>
        <end position="86"/>
    </location>
</feature>
<evidence type="ECO:0000259" key="1">
    <source>
        <dbReference type="Pfam" id="PF08398"/>
    </source>
</evidence>
<dbReference type="GO" id="GO:0050482">
    <property type="term" value="P:arachidonate secretion"/>
    <property type="evidence" value="ECO:0007669"/>
    <property type="project" value="InterPro"/>
</dbReference>
<organism evidence="2 3">
    <name type="scientific">Parnassius mnemosyne</name>
    <name type="common">clouded apollo</name>
    <dbReference type="NCBI Taxonomy" id="213953"/>
    <lineage>
        <taxon>Eukaryota</taxon>
        <taxon>Metazoa</taxon>
        <taxon>Ecdysozoa</taxon>
        <taxon>Arthropoda</taxon>
        <taxon>Hexapoda</taxon>
        <taxon>Insecta</taxon>
        <taxon>Pterygota</taxon>
        <taxon>Neoptera</taxon>
        <taxon>Endopterygota</taxon>
        <taxon>Lepidoptera</taxon>
        <taxon>Glossata</taxon>
        <taxon>Ditrysia</taxon>
        <taxon>Papilionoidea</taxon>
        <taxon>Papilionidae</taxon>
        <taxon>Parnassiinae</taxon>
        <taxon>Parnassini</taxon>
        <taxon>Parnassius</taxon>
        <taxon>Driopa</taxon>
    </lineage>
</organism>
<dbReference type="InterPro" id="IPR013607">
    <property type="entry name" value="Phospholipase_A2-like"/>
</dbReference>
<proteinExistence type="predicted"/>
<evidence type="ECO:0000313" key="3">
    <source>
        <dbReference type="Proteomes" id="UP001314205"/>
    </source>
</evidence>